<dbReference type="Proteomes" id="UP000204609">
    <property type="component" value="Segment"/>
</dbReference>
<name>A0A160DEX1_9CAUD</name>
<dbReference type="GeneID" id="28800615"/>
<dbReference type="EMBL" id="KU998245">
    <property type="protein sequence ID" value="ANA86490.1"/>
    <property type="molecule type" value="Genomic_DNA"/>
</dbReference>
<protein>
    <submittedName>
        <fullName evidence="1">Uncharacterized protein</fullName>
    </submittedName>
</protein>
<dbReference type="OrthoDB" id="25492at10239"/>
<proteinExistence type="predicted"/>
<dbReference type="Pfam" id="PF24230">
    <property type="entry name" value="Phage_zn_bind_6"/>
    <property type="match status" value="1"/>
</dbReference>
<accession>A0A160DEX1</accession>
<sequence length="73" mass="8357">MADLLRTLKECKHSWVLAEGGYQRTWAIRVDPDTNTISAYDDTYSESGDGEYLLCLNCGNRLEVPTDWAIDWN</sequence>
<organism evidence="1 2">
    <name type="scientific">Gordonia phage OneUp</name>
    <dbReference type="NCBI Taxonomy" id="1838074"/>
    <lineage>
        <taxon>Viruses</taxon>
        <taxon>Duplodnaviria</taxon>
        <taxon>Heunggongvirae</taxon>
        <taxon>Uroviricota</taxon>
        <taxon>Caudoviricetes</taxon>
        <taxon>Oneupvirus</taxon>
        <taxon>Oneupvirus oneup</taxon>
    </lineage>
</organism>
<keyword evidence="2" id="KW-1185">Reference proteome</keyword>
<dbReference type="KEGG" id="vg:28800615"/>
<dbReference type="RefSeq" id="YP_009274573.1">
    <property type="nucleotide sequence ID" value="NC_030917.1"/>
</dbReference>
<gene>
    <name evidence="1" type="primary">157</name>
    <name evidence="1" type="ORF">PBI_ONEUP_157</name>
</gene>
<dbReference type="InterPro" id="IPR057390">
    <property type="entry name" value="Zn-bd_phage_6"/>
</dbReference>
<evidence type="ECO:0000313" key="2">
    <source>
        <dbReference type="Proteomes" id="UP000204609"/>
    </source>
</evidence>
<reference evidence="2" key="1">
    <citation type="submission" date="2016-03" db="EMBL/GenBank/DDBJ databases">
        <authorList>
            <person name="Ploux O."/>
        </authorList>
    </citation>
    <scope>NUCLEOTIDE SEQUENCE [LARGE SCALE GENOMIC DNA]</scope>
</reference>
<evidence type="ECO:0000313" key="1">
    <source>
        <dbReference type="EMBL" id="ANA86490.1"/>
    </source>
</evidence>